<feature type="transmembrane region" description="Helical" evidence="7">
    <location>
        <begin position="69"/>
        <end position="87"/>
    </location>
</feature>
<proteinExistence type="predicted"/>
<feature type="transmembrane region" description="Helical" evidence="7">
    <location>
        <begin position="327"/>
        <end position="345"/>
    </location>
</feature>
<dbReference type="Pfam" id="PF13567">
    <property type="entry name" value="DUF4131"/>
    <property type="match status" value="1"/>
</dbReference>
<evidence type="ECO:0000259" key="9">
    <source>
        <dbReference type="Pfam" id="PF13567"/>
    </source>
</evidence>
<keyword evidence="2" id="KW-1003">Cell membrane</keyword>
<evidence type="ECO:0000256" key="1">
    <source>
        <dbReference type="ARBA" id="ARBA00004651"/>
    </source>
</evidence>
<dbReference type="PANTHER" id="PTHR30619">
    <property type="entry name" value="DNA INTERNALIZATION/COMPETENCE PROTEIN COMEC/REC2"/>
    <property type="match status" value="1"/>
</dbReference>
<feature type="domain" description="ComEC/Rec2-related protein" evidence="8">
    <location>
        <begin position="268"/>
        <end position="552"/>
    </location>
</feature>
<feature type="transmembrane region" description="Helical" evidence="7">
    <location>
        <begin position="373"/>
        <end position="390"/>
    </location>
</feature>
<evidence type="ECO:0000256" key="5">
    <source>
        <dbReference type="ARBA" id="ARBA00023136"/>
    </source>
</evidence>
<keyword evidence="5 7" id="KW-0472">Membrane</keyword>
<feature type="region of interest" description="Disordered" evidence="6">
    <location>
        <begin position="732"/>
        <end position="758"/>
    </location>
</feature>
<dbReference type="Proteomes" id="UP001595711">
    <property type="component" value="Unassembled WGS sequence"/>
</dbReference>
<evidence type="ECO:0000259" key="8">
    <source>
        <dbReference type="Pfam" id="PF03772"/>
    </source>
</evidence>
<dbReference type="InterPro" id="IPR052159">
    <property type="entry name" value="Competence_DNA_uptake"/>
</dbReference>
<evidence type="ECO:0000256" key="7">
    <source>
        <dbReference type="SAM" id="Phobius"/>
    </source>
</evidence>
<dbReference type="EMBL" id="JBHRYJ010000008">
    <property type="protein sequence ID" value="MFC3678248.1"/>
    <property type="molecule type" value="Genomic_DNA"/>
</dbReference>
<accession>A0ABV7VMP7</accession>
<keyword evidence="3 7" id="KW-0812">Transmembrane</keyword>
<evidence type="ECO:0000256" key="2">
    <source>
        <dbReference type="ARBA" id="ARBA00022475"/>
    </source>
</evidence>
<dbReference type="InterPro" id="IPR025405">
    <property type="entry name" value="DUF4131"/>
</dbReference>
<feature type="transmembrane region" description="Helical" evidence="7">
    <location>
        <begin position="44"/>
        <end position="62"/>
    </location>
</feature>
<feature type="transmembrane region" description="Helical" evidence="7">
    <location>
        <begin position="291"/>
        <end position="315"/>
    </location>
</feature>
<feature type="domain" description="DUF4131" evidence="9">
    <location>
        <begin position="68"/>
        <end position="219"/>
    </location>
</feature>
<evidence type="ECO:0000256" key="6">
    <source>
        <dbReference type="SAM" id="MobiDB-lite"/>
    </source>
</evidence>
<evidence type="ECO:0000256" key="3">
    <source>
        <dbReference type="ARBA" id="ARBA00022692"/>
    </source>
</evidence>
<feature type="transmembrane region" description="Helical" evidence="7">
    <location>
        <begin position="435"/>
        <end position="460"/>
    </location>
</feature>
<keyword evidence="4 7" id="KW-1133">Transmembrane helix</keyword>
<comment type="subcellular location">
    <subcellularLocation>
        <location evidence="1">Cell membrane</location>
        <topology evidence="1">Multi-pass membrane protein</topology>
    </subcellularLocation>
</comment>
<name>A0ABV7VMP7_9PROT</name>
<dbReference type="NCBIfam" id="TIGR00360">
    <property type="entry name" value="ComEC_N-term"/>
    <property type="match status" value="1"/>
</dbReference>
<evidence type="ECO:0000313" key="10">
    <source>
        <dbReference type="EMBL" id="MFC3678248.1"/>
    </source>
</evidence>
<evidence type="ECO:0000313" key="11">
    <source>
        <dbReference type="Proteomes" id="UP001595711"/>
    </source>
</evidence>
<feature type="transmembrane region" description="Helical" evidence="7">
    <location>
        <begin position="556"/>
        <end position="572"/>
    </location>
</feature>
<reference evidence="11" key="1">
    <citation type="journal article" date="2019" name="Int. J. Syst. Evol. Microbiol.">
        <title>The Global Catalogue of Microorganisms (GCM) 10K type strain sequencing project: providing services to taxonomists for standard genome sequencing and annotation.</title>
        <authorList>
            <consortium name="The Broad Institute Genomics Platform"/>
            <consortium name="The Broad Institute Genome Sequencing Center for Infectious Disease"/>
            <person name="Wu L."/>
            <person name="Ma J."/>
        </authorList>
    </citation>
    <scope>NUCLEOTIDE SEQUENCE [LARGE SCALE GENOMIC DNA]</scope>
    <source>
        <strain evidence="11">KCTC 42182</strain>
    </source>
</reference>
<dbReference type="RefSeq" id="WP_379729865.1">
    <property type="nucleotide sequence ID" value="NZ_JBHRYJ010000008.1"/>
</dbReference>
<feature type="transmembrane region" description="Helical" evidence="7">
    <location>
        <begin position="500"/>
        <end position="519"/>
    </location>
</feature>
<feature type="transmembrane region" description="Helical" evidence="7">
    <location>
        <begin position="466"/>
        <end position="493"/>
    </location>
</feature>
<sequence length="758" mass="82448">MAGRLHQRDLRHWLVAAGLRLGDAVAGLWQADLAEILLAERDRWFLWLPVLLGTGIAGYFLLPFEPALALLRWAVATLLLAIFALAWRRQAAVWRVPLIALLAVLAGPWLAAERTWQVAAPVLEHRTGAVWIEGRVREAEQRDSGYRVLLDRLVIGSLGELDLPQRIRVTLRRDGDMLWPGQRIRLRALLSPPPEPALPGAYDFARAAWFRQIGAVGYAISAPEVLRIEETAGWRDAGLMALSSLRQDISRRLAESAKGAGGAIAIALMTGERGPIPDTTDQDFRDSGLAHILSISGLHLTLVAGLLFFVVRALLALSPRLALHYPIKKWAAAIALLGAVTYTLLSGAGLPTLRALVMISLALLAVVLDRRAITLRSVAWAALVLLVLWPESLLDPGFQMSFAAVTALVAAFELWGPRITAWRAAADGAPLRLALLWLLGTMAASFVAGMGSSFFAAYHFNRVADYALIANLLATPLVSFIIMPLGMLAFLLMPLGLEQLALTPMVWGVDLLVGIAHWVSGWPGAVGYMPAMPVWGLAGIAGGGLWLCLWRRAWRWLGLAGLALGSVSPWLVPVPDLLIGNDGRLIAARAGDGVHFYLSGSVPPRSFAGEVWWQRLGAPPLYPWPALRRNDTEGRSGVDGSVRCDPDGCAWRHDGFLVALPKRPQAITEDCRHADAVIAQQLAIRYRCPAARVVIDRFDLRRSGAHTLFLDRQTGLRVVTVAESRGRRPWALLQGHGLPGSADTDEAGSPRNHFSVSP</sequence>
<feature type="transmembrane region" description="Helical" evidence="7">
    <location>
        <begin position="396"/>
        <end position="415"/>
    </location>
</feature>
<evidence type="ECO:0000256" key="4">
    <source>
        <dbReference type="ARBA" id="ARBA00022989"/>
    </source>
</evidence>
<dbReference type="Pfam" id="PF03772">
    <property type="entry name" value="Competence"/>
    <property type="match status" value="1"/>
</dbReference>
<feature type="transmembrane region" description="Helical" evidence="7">
    <location>
        <begin position="525"/>
        <end position="549"/>
    </location>
</feature>
<gene>
    <name evidence="10" type="ORF">ACFOOQ_22075</name>
</gene>
<keyword evidence="11" id="KW-1185">Reference proteome</keyword>
<dbReference type="PANTHER" id="PTHR30619:SF1">
    <property type="entry name" value="RECOMBINATION PROTEIN 2"/>
    <property type="match status" value="1"/>
</dbReference>
<comment type="caution">
    <text evidence="10">The sequence shown here is derived from an EMBL/GenBank/DDBJ whole genome shotgun (WGS) entry which is preliminary data.</text>
</comment>
<dbReference type="InterPro" id="IPR004477">
    <property type="entry name" value="ComEC_N"/>
</dbReference>
<protein>
    <submittedName>
        <fullName evidence="10">ComEC/Rec2 family competence protein</fullName>
    </submittedName>
</protein>
<organism evidence="10 11">
    <name type="scientific">Ferrovibrio xuzhouensis</name>
    <dbReference type="NCBI Taxonomy" id="1576914"/>
    <lineage>
        <taxon>Bacteria</taxon>
        <taxon>Pseudomonadati</taxon>
        <taxon>Pseudomonadota</taxon>
        <taxon>Alphaproteobacteria</taxon>
        <taxon>Rhodospirillales</taxon>
        <taxon>Rhodospirillaceae</taxon>
        <taxon>Ferrovibrio</taxon>
    </lineage>
</organism>